<evidence type="ECO:0000256" key="1">
    <source>
        <dbReference type="ARBA" id="ARBA00005429"/>
    </source>
</evidence>
<keyword evidence="7" id="KW-1185">Reference proteome</keyword>
<dbReference type="InterPro" id="IPR007743">
    <property type="entry name" value="Immunity-related_GTPase-like"/>
</dbReference>
<evidence type="ECO:0000256" key="2">
    <source>
        <dbReference type="ARBA" id="ARBA00022741"/>
    </source>
</evidence>
<feature type="domain" description="IRG-type G" evidence="5">
    <location>
        <begin position="1"/>
        <end position="164"/>
    </location>
</feature>
<evidence type="ECO:0000259" key="5">
    <source>
        <dbReference type="PROSITE" id="PS51716"/>
    </source>
</evidence>
<name>A0ABD1ITM5_9TELE</name>
<dbReference type="InterPro" id="IPR030385">
    <property type="entry name" value="G_IRG_dom"/>
</dbReference>
<dbReference type="SUPFAM" id="SSF52540">
    <property type="entry name" value="P-loop containing nucleoside triphosphate hydrolases"/>
    <property type="match status" value="1"/>
</dbReference>
<comment type="caution">
    <text evidence="6">The sequence shown here is derived from an EMBL/GenBank/DDBJ whole genome shotgun (WGS) entry which is preliminary data.</text>
</comment>
<evidence type="ECO:0000313" key="7">
    <source>
        <dbReference type="Proteomes" id="UP001591681"/>
    </source>
</evidence>
<keyword evidence="4" id="KW-0342">GTP-binding</keyword>
<reference evidence="6 7" key="1">
    <citation type="submission" date="2024-09" db="EMBL/GenBank/DDBJ databases">
        <title>A chromosome-level genome assembly of Gray's grenadier anchovy, Coilia grayii.</title>
        <authorList>
            <person name="Fu Z."/>
        </authorList>
    </citation>
    <scope>NUCLEOTIDE SEQUENCE [LARGE SCALE GENOMIC DNA]</scope>
    <source>
        <strain evidence="6">G4</strain>
        <tissue evidence="6">Muscle</tissue>
    </source>
</reference>
<dbReference type="EMBL" id="JBHFQA010000023">
    <property type="protein sequence ID" value="KAL2078335.1"/>
    <property type="molecule type" value="Genomic_DNA"/>
</dbReference>
<sequence>MYPHPVMPNVKIFDLPGIGSSHFKAKTYLKDVKFKNYDFFIIVSASRFKENDITLANEIKKKKKNFYFVRSKIDVDKAGSSSPIFLITSHDLNRFDFKDLVETLESDLPDHKKDALVLSLPVYSMQSLAKKYNTFMRAAWAVAVVSGGIAAAPVPGLSFTCNIAMVASFLTKCYFSFGLNEKALKKLSQRVNKPILLEEVKKSLLVQAIGRTSMLTTKMAARLGAAGVIEALSSFVPFAGSLTAAGVSFVTTRYVLQEVLNELHRKAKHIIEMAELE</sequence>
<keyword evidence="3" id="KW-0378">Hydrolase</keyword>
<dbReference type="Proteomes" id="UP001591681">
    <property type="component" value="Unassembled WGS sequence"/>
</dbReference>
<evidence type="ECO:0000256" key="4">
    <source>
        <dbReference type="ARBA" id="ARBA00023134"/>
    </source>
</evidence>
<keyword evidence="2" id="KW-0547">Nucleotide-binding</keyword>
<comment type="similarity">
    <text evidence="1">Belongs to the TRAFAC class dynamin-like GTPase superfamily. IRG family.</text>
</comment>
<dbReference type="AlphaFoldDB" id="A0ABD1ITM5"/>
<dbReference type="InterPro" id="IPR027417">
    <property type="entry name" value="P-loop_NTPase"/>
</dbReference>
<dbReference type="GO" id="GO:0016787">
    <property type="term" value="F:hydrolase activity"/>
    <property type="evidence" value="ECO:0007669"/>
    <property type="project" value="UniProtKB-KW"/>
</dbReference>
<evidence type="ECO:0000256" key="3">
    <source>
        <dbReference type="ARBA" id="ARBA00022801"/>
    </source>
</evidence>
<dbReference type="PANTHER" id="PTHR32341:SF10">
    <property type="entry name" value="INTERFERON-INDUCIBLE GTPASE 5"/>
    <property type="match status" value="1"/>
</dbReference>
<proteinExistence type="inferred from homology"/>
<dbReference type="GO" id="GO:0005525">
    <property type="term" value="F:GTP binding"/>
    <property type="evidence" value="ECO:0007669"/>
    <property type="project" value="UniProtKB-KW"/>
</dbReference>
<evidence type="ECO:0000313" key="6">
    <source>
        <dbReference type="EMBL" id="KAL2078335.1"/>
    </source>
</evidence>
<dbReference type="InterPro" id="IPR051515">
    <property type="entry name" value="IRG"/>
</dbReference>
<gene>
    <name evidence="6" type="ORF">ACEWY4_026020</name>
</gene>
<dbReference type="Gene3D" id="3.40.50.300">
    <property type="entry name" value="P-loop containing nucleotide triphosphate hydrolases"/>
    <property type="match status" value="1"/>
</dbReference>
<dbReference type="PANTHER" id="PTHR32341">
    <property type="entry name" value="INTERFERON-INDUCIBLE GTPASE"/>
    <property type="match status" value="1"/>
</dbReference>
<dbReference type="PROSITE" id="PS51716">
    <property type="entry name" value="G_IRG"/>
    <property type="match status" value="1"/>
</dbReference>
<accession>A0ABD1ITM5</accession>
<dbReference type="Pfam" id="PF05049">
    <property type="entry name" value="IIGP"/>
    <property type="match status" value="2"/>
</dbReference>
<organism evidence="6 7">
    <name type="scientific">Coilia grayii</name>
    <name type="common">Gray's grenadier anchovy</name>
    <dbReference type="NCBI Taxonomy" id="363190"/>
    <lineage>
        <taxon>Eukaryota</taxon>
        <taxon>Metazoa</taxon>
        <taxon>Chordata</taxon>
        <taxon>Craniata</taxon>
        <taxon>Vertebrata</taxon>
        <taxon>Euteleostomi</taxon>
        <taxon>Actinopterygii</taxon>
        <taxon>Neopterygii</taxon>
        <taxon>Teleostei</taxon>
        <taxon>Clupei</taxon>
        <taxon>Clupeiformes</taxon>
        <taxon>Clupeoidei</taxon>
        <taxon>Engraulidae</taxon>
        <taxon>Coilinae</taxon>
        <taxon>Coilia</taxon>
    </lineage>
</organism>
<protein>
    <recommendedName>
        <fullName evidence="5">IRG-type G domain-containing protein</fullName>
    </recommendedName>
</protein>